<dbReference type="InterPro" id="IPR027417">
    <property type="entry name" value="P-loop_NTPase"/>
</dbReference>
<dbReference type="Pfam" id="PF00176">
    <property type="entry name" value="SNF2-rel_dom"/>
    <property type="match status" value="1"/>
</dbReference>
<reference evidence="5" key="1">
    <citation type="submission" date="2022-07" db="EMBL/GenBank/DDBJ databases">
        <title>Fungi with potential for degradation of polypropylene.</title>
        <authorList>
            <person name="Gostincar C."/>
        </authorList>
    </citation>
    <scope>NUCLEOTIDE SEQUENCE</scope>
    <source>
        <strain evidence="5">EXF-13308</strain>
    </source>
</reference>
<feature type="domain" description="SNF2 N-terminal" evidence="4">
    <location>
        <begin position="272"/>
        <end position="409"/>
    </location>
</feature>
<protein>
    <recommendedName>
        <fullName evidence="4">SNF2 N-terminal domain-containing protein</fullName>
    </recommendedName>
</protein>
<evidence type="ECO:0000313" key="5">
    <source>
        <dbReference type="EMBL" id="KAJ9129732.1"/>
    </source>
</evidence>
<feature type="region of interest" description="Disordered" evidence="3">
    <location>
        <begin position="135"/>
        <end position="189"/>
    </location>
</feature>
<dbReference type="EMBL" id="JANBVO010000143">
    <property type="protein sequence ID" value="KAJ9129732.1"/>
    <property type="molecule type" value="Genomic_DNA"/>
</dbReference>
<dbReference type="Proteomes" id="UP001174694">
    <property type="component" value="Unassembled WGS sequence"/>
</dbReference>
<accession>A0AA38VCR4</accession>
<dbReference type="Gene3D" id="3.40.50.10810">
    <property type="entry name" value="Tandem AAA-ATPase domain"/>
    <property type="match status" value="1"/>
</dbReference>
<dbReference type="PANTHER" id="PTHR45629:SF7">
    <property type="entry name" value="DNA EXCISION REPAIR PROTEIN ERCC-6-RELATED"/>
    <property type="match status" value="1"/>
</dbReference>
<dbReference type="InterPro" id="IPR000330">
    <property type="entry name" value="SNF2_N"/>
</dbReference>
<comment type="caution">
    <text evidence="5">The sequence shown here is derived from an EMBL/GenBank/DDBJ whole genome shotgun (WGS) entry which is preliminary data.</text>
</comment>
<dbReference type="GO" id="GO:0005524">
    <property type="term" value="F:ATP binding"/>
    <property type="evidence" value="ECO:0007669"/>
    <property type="project" value="InterPro"/>
</dbReference>
<dbReference type="InterPro" id="IPR038718">
    <property type="entry name" value="SNF2-like_sf"/>
</dbReference>
<dbReference type="PANTHER" id="PTHR45629">
    <property type="entry name" value="SNF2/RAD54 FAMILY MEMBER"/>
    <property type="match status" value="1"/>
</dbReference>
<proteinExistence type="predicted"/>
<dbReference type="InterPro" id="IPR050496">
    <property type="entry name" value="SNF2_RAD54_helicase_repair"/>
</dbReference>
<evidence type="ECO:0000256" key="1">
    <source>
        <dbReference type="ARBA" id="ARBA00022741"/>
    </source>
</evidence>
<evidence type="ECO:0000256" key="2">
    <source>
        <dbReference type="ARBA" id="ARBA00022840"/>
    </source>
</evidence>
<gene>
    <name evidence="5" type="ORF">NKR23_g12473</name>
</gene>
<evidence type="ECO:0000256" key="3">
    <source>
        <dbReference type="SAM" id="MobiDB-lite"/>
    </source>
</evidence>
<keyword evidence="6" id="KW-1185">Reference proteome</keyword>
<keyword evidence="1" id="KW-0547">Nucleotide-binding</keyword>
<dbReference type="AlphaFoldDB" id="A0AA38VCR4"/>
<organism evidence="5 6">
    <name type="scientific">Pleurostoma richardsiae</name>
    <dbReference type="NCBI Taxonomy" id="41990"/>
    <lineage>
        <taxon>Eukaryota</taxon>
        <taxon>Fungi</taxon>
        <taxon>Dikarya</taxon>
        <taxon>Ascomycota</taxon>
        <taxon>Pezizomycotina</taxon>
        <taxon>Sordariomycetes</taxon>
        <taxon>Sordariomycetidae</taxon>
        <taxon>Calosphaeriales</taxon>
        <taxon>Pleurostomataceae</taxon>
        <taxon>Pleurostoma</taxon>
    </lineage>
</organism>
<evidence type="ECO:0000313" key="6">
    <source>
        <dbReference type="Proteomes" id="UP001174694"/>
    </source>
</evidence>
<feature type="compositionally biased region" description="Basic and acidic residues" evidence="3">
    <location>
        <begin position="180"/>
        <end position="189"/>
    </location>
</feature>
<dbReference type="SUPFAM" id="SSF52540">
    <property type="entry name" value="P-loop containing nucleoside triphosphate hydrolases"/>
    <property type="match status" value="1"/>
</dbReference>
<feature type="non-terminal residue" evidence="5">
    <location>
        <position position="486"/>
    </location>
</feature>
<sequence length="486" mass="53805">MGVQASRWAKKERRDLREVYFYGLHITKDGTTAKGYDILQAIQSVGVEGDTIKSYSQEELRRLWGLQDEEAIWYCLPDETVFQIEGASDWRVLLTTIKHDGCPMAELDTAGLSVPALQLIAAPRGYDVARHVRSRADRAGRDGDDDVNGPEDTSQVEAATAEEADAEAIPIRNSDGAAAEQRHVDGDKARDVEEAAEIIVIEDDDEEHDVEEHDVEGPDVLDNSGALVKKSKAAMDRYWAVACELFGRDPRDVSLETGGHIIDGMKLALKPHQLVGVAFRATRYAERGVQVCLLADDMGLGKTCMTCASIVLHIQMLRLRDEVTAERAKGDGCTQHLQRGTPEHPQLPGATCPSGHKYGFQCCCIDRGWTARIVLDLAHGPAMVIVPPSLVGNWMRELDKFVDLEKMAMKVVLLAAPEYAAGNKGFVSRHCVPYDDAHVRERLKTTYWEFNDLDDDDPCRAHARLEGVPGQERYLFLAANSPTLRS</sequence>
<name>A0AA38VCR4_9PEZI</name>
<evidence type="ECO:0000259" key="4">
    <source>
        <dbReference type="Pfam" id="PF00176"/>
    </source>
</evidence>
<keyword evidence="2" id="KW-0067">ATP-binding</keyword>